<dbReference type="InterPro" id="IPR003736">
    <property type="entry name" value="PAAI_dom"/>
</dbReference>
<dbReference type="PANTHER" id="PTHR42856:SF1">
    <property type="entry name" value="ACYL-COENZYME A THIOESTERASE PAAI"/>
    <property type="match status" value="1"/>
</dbReference>
<dbReference type="EMBL" id="CSUW01000014">
    <property type="protein sequence ID" value="CPT64510.1"/>
    <property type="molecule type" value="Genomic_DNA"/>
</dbReference>
<dbReference type="PANTHER" id="PTHR42856">
    <property type="entry name" value="ACYL-COENZYME A THIOESTERASE PAAI"/>
    <property type="match status" value="1"/>
</dbReference>
<dbReference type="Proteomes" id="UP000284557">
    <property type="component" value="Unassembled WGS sequence"/>
</dbReference>
<protein>
    <submittedName>
        <fullName evidence="4">PaaI family thioesterase</fullName>
    </submittedName>
    <submittedName>
        <fullName evidence="3">Phenylacetic acid degradation protein</fullName>
    </submittedName>
</protein>
<evidence type="ECO:0000313" key="5">
    <source>
        <dbReference type="Proteomes" id="UP000038487"/>
    </source>
</evidence>
<dbReference type="EMBL" id="QXBN01000009">
    <property type="protein sequence ID" value="RIT37702.1"/>
    <property type="molecule type" value="Genomic_DNA"/>
</dbReference>
<evidence type="ECO:0000259" key="2">
    <source>
        <dbReference type="Pfam" id="PF03061"/>
    </source>
</evidence>
<dbReference type="Proteomes" id="UP000038487">
    <property type="component" value="Unassembled WGS sequence"/>
</dbReference>
<dbReference type="Gene3D" id="3.10.129.10">
    <property type="entry name" value="Hotdog Thioesterase"/>
    <property type="match status" value="1"/>
</dbReference>
<dbReference type="AlphaFoldDB" id="A0A0S1T8X5"/>
<evidence type="ECO:0000256" key="1">
    <source>
        <dbReference type="ARBA" id="ARBA00022801"/>
    </source>
</evidence>
<dbReference type="InterPro" id="IPR006683">
    <property type="entry name" value="Thioestr_dom"/>
</dbReference>
<dbReference type="GO" id="GO:0016289">
    <property type="term" value="F:acyl-CoA hydrolase activity"/>
    <property type="evidence" value="ECO:0007669"/>
    <property type="project" value="UniProtKB-ARBA"/>
</dbReference>
<dbReference type="SUPFAM" id="SSF54637">
    <property type="entry name" value="Thioesterase/thiol ester dehydrase-isomerase"/>
    <property type="match status" value="1"/>
</dbReference>
<accession>A0A0S1T8X5</accession>
<evidence type="ECO:0000313" key="3">
    <source>
        <dbReference type="EMBL" id="CPT64510.1"/>
    </source>
</evidence>
<evidence type="ECO:0000313" key="6">
    <source>
        <dbReference type="Proteomes" id="UP000284557"/>
    </source>
</evidence>
<dbReference type="RefSeq" id="WP_005079731.1">
    <property type="nucleotide sequence ID" value="NZ_CM125927.1"/>
</dbReference>
<dbReference type="InterPro" id="IPR052723">
    <property type="entry name" value="Acyl-CoA_thioesterase_PaaI"/>
</dbReference>
<sequence>MITLDQAQQVLDAQPFSRLLGAAITRVDERGIQLSLEIRDELRQQSGFIHGGVLSYLADNAITYACGLGLGADIVTSGYTIEYVAPARDGARLVADASLVSAGRTKALGRCEISVEDHDGTATLVAVAQGTSMVRRSGT</sequence>
<keyword evidence="1" id="KW-0378">Hydrolase</keyword>
<dbReference type="NCBIfam" id="TIGR00369">
    <property type="entry name" value="unchar_dom_1"/>
    <property type="match status" value="1"/>
</dbReference>
<proteinExistence type="predicted"/>
<name>A0A0S1T8X5_9MYCO</name>
<dbReference type="CDD" id="cd03443">
    <property type="entry name" value="PaaI_thioesterase"/>
    <property type="match status" value="1"/>
</dbReference>
<dbReference type="GeneID" id="93381568"/>
<feature type="domain" description="Thioesterase" evidence="2">
    <location>
        <begin position="47"/>
        <end position="118"/>
    </location>
</feature>
<reference evidence="4 6" key="2">
    <citation type="submission" date="2018-08" db="EMBL/GenBank/DDBJ databases">
        <title>Linezolid Resistance in Mycobacterium abscessus: MIC Distribution and Comprehensive Investigation of Resistance Mechanisms.</title>
        <authorList>
            <person name="Ye M."/>
            <person name="Xu L."/>
            <person name="Zou Y."/>
            <person name="Li B."/>
            <person name="Guo Q."/>
            <person name="Zhang Y."/>
            <person name="Zhan M."/>
            <person name="Xu B."/>
            <person name="Yu F."/>
            <person name="Zhang Z."/>
            <person name="Chu H."/>
        </authorList>
    </citation>
    <scope>NUCLEOTIDE SEQUENCE [LARGE SCALE GENOMIC DNA]</scope>
    <source>
        <strain evidence="4 6">G143</strain>
    </source>
</reference>
<comment type="caution">
    <text evidence="3">The sequence shown here is derived from an EMBL/GenBank/DDBJ whole genome shotgun (WGS) entry which is preliminary data.</text>
</comment>
<dbReference type="InterPro" id="IPR029069">
    <property type="entry name" value="HotDog_dom_sf"/>
</dbReference>
<reference evidence="3 5" key="1">
    <citation type="submission" date="2015-03" db="EMBL/GenBank/DDBJ databases">
        <authorList>
            <consortium name="Pathogen Informatics"/>
            <person name="Murphy D."/>
        </authorList>
    </citation>
    <scope>NUCLEOTIDE SEQUENCE [LARGE SCALE GENOMIC DNA]</scope>
    <source>
        <strain evidence="3 5">PAP036</strain>
    </source>
</reference>
<evidence type="ECO:0000313" key="4">
    <source>
        <dbReference type="EMBL" id="RIT37702.1"/>
    </source>
</evidence>
<organism evidence="3 5">
    <name type="scientific">Mycobacteroides abscessus</name>
    <dbReference type="NCBI Taxonomy" id="36809"/>
    <lineage>
        <taxon>Bacteria</taxon>
        <taxon>Bacillati</taxon>
        <taxon>Actinomycetota</taxon>
        <taxon>Actinomycetes</taxon>
        <taxon>Mycobacteriales</taxon>
        <taxon>Mycobacteriaceae</taxon>
        <taxon>Mycobacteroides</taxon>
    </lineage>
</organism>
<dbReference type="Pfam" id="PF03061">
    <property type="entry name" value="4HBT"/>
    <property type="match status" value="1"/>
</dbReference>
<gene>
    <name evidence="4" type="ORF">D2E76_13325</name>
    <name evidence="3" type="ORF">ERS075527_04870</name>
</gene>